<dbReference type="KEGG" id="cthr:CTHT_0024520"/>
<dbReference type="RefSeq" id="XP_006692914.1">
    <property type="nucleotide sequence ID" value="XM_006692851.1"/>
</dbReference>
<dbReference type="OrthoDB" id="247245at2759"/>
<accession>G0S5E5</accession>
<evidence type="ECO:0000313" key="4">
    <source>
        <dbReference type="Proteomes" id="UP000008066"/>
    </source>
</evidence>
<evidence type="ECO:0000256" key="1">
    <source>
        <dbReference type="ARBA" id="ARBA00022741"/>
    </source>
</evidence>
<evidence type="ECO:0000313" key="3">
    <source>
        <dbReference type="EMBL" id="EGS20618.1"/>
    </source>
</evidence>
<dbReference type="InterPro" id="IPR001977">
    <property type="entry name" value="Depp_CoAkinase"/>
</dbReference>
<dbReference type="Gene3D" id="3.40.50.300">
    <property type="entry name" value="P-loop containing nucleotide triphosphate hydrolases"/>
    <property type="match status" value="1"/>
</dbReference>
<organism evidence="4">
    <name type="scientific">Chaetomium thermophilum (strain DSM 1495 / CBS 144.50 / IMI 039719)</name>
    <name type="common">Thermochaetoides thermophila</name>
    <dbReference type="NCBI Taxonomy" id="759272"/>
    <lineage>
        <taxon>Eukaryota</taxon>
        <taxon>Fungi</taxon>
        <taxon>Dikarya</taxon>
        <taxon>Ascomycota</taxon>
        <taxon>Pezizomycotina</taxon>
        <taxon>Sordariomycetes</taxon>
        <taxon>Sordariomycetidae</taxon>
        <taxon>Sordariales</taxon>
        <taxon>Chaetomiaceae</taxon>
        <taxon>Thermochaetoides</taxon>
    </lineage>
</organism>
<dbReference type="GeneID" id="18256490"/>
<dbReference type="NCBIfam" id="TIGR00152">
    <property type="entry name" value="dephospho-CoA kinase"/>
    <property type="match status" value="1"/>
</dbReference>
<proteinExistence type="inferred from homology"/>
<dbReference type="HOGENOM" id="CLU_057180_0_1_1"/>
<keyword evidence="4" id="KW-1185">Reference proteome</keyword>
<dbReference type="SUPFAM" id="SSF52540">
    <property type="entry name" value="P-loop containing nucleoside triphosphate hydrolases"/>
    <property type="match status" value="1"/>
</dbReference>
<dbReference type="eggNOG" id="KOG3220">
    <property type="taxonomic scope" value="Eukaryota"/>
</dbReference>
<dbReference type="STRING" id="759272.G0S5E5"/>
<name>G0S5E5_CHATD</name>
<evidence type="ECO:0000256" key="2">
    <source>
        <dbReference type="ARBA" id="ARBA00022840"/>
    </source>
</evidence>
<dbReference type="OMA" id="RWEMYRA"/>
<dbReference type="PANTHER" id="PTHR10695">
    <property type="entry name" value="DEPHOSPHO-COA KINASE-RELATED"/>
    <property type="match status" value="1"/>
</dbReference>
<dbReference type="InterPro" id="IPR027417">
    <property type="entry name" value="P-loop_NTPase"/>
</dbReference>
<gene>
    <name evidence="3" type="ORF">CTHT_0024520</name>
</gene>
<keyword evidence="3" id="KW-0418">Kinase</keyword>
<dbReference type="GO" id="GO:0015937">
    <property type="term" value="P:coenzyme A biosynthetic process"/>
    <property type="evidence" value="ECO:0007669"/>
    <property type="project" value="InterPro"/>
</dbReference>
<dbReference type="Pfam" id="PF01121">
    <property type="entry name" value="CoaE"/>
    <property type="match status" value="1"/>
</dbReference>
<dbReference type="PROSITE" id="PS51219">
    <property type="entry name" value="DPCK"/>
    <property type="match status" value="1"/>
</dbReference>
<dbReference type="CDD" id="cd02022">
    <property type="entry name" value="DPCK"/>
    <property type="match status" value="1"/>
</dbReference>
<dbReference type="EMBL" id="GL988041">
    <property type="protein sequence ID" value="EGS20618.1"/>
    <property type="molecule type" value="Genomic_DNA"/>
</dbReference>
<reference evidence="3 4" key="1">
    <citation type="journal article" date="2011" name="Cell">
        <title>Insight into structure and assembly of the nuclear pore complex by utilizing the genome of a eukaryotic thermophile.</title>
        <authorList>
            <person name="Amlacher S."/>
            <person name="Sarges P."/>
            <person name="Flemming D."/>
            <person name="van Noort V."/>
            <person name="Kunze R."/>
            <person name="Devos D.P."/>
            <person name="Arumugam M."/>
            <person name="Bork P."/>
            <person name="Hurt E."/>
        </authorList>
    </citation>
    <scope>NUCLEOTIDE SEQUENCE [LARGE SCALE GENOMIC DNA]</scope>
    <source>
        <strain evidence="4">DSM 1495 / CBS 144.50 / IMI 039719</strain>
    </source>
</reference>
<dbReference type="Proteomes" id="UP000008066">
    <property type="component" value="Unassembled WGS sequence"/>
</dbReference>
<dbReference type="PANTHER" id="PTHR10695:SF46">
    <property type="entry name" value="BIFUNCTIONAL COENZYME A SYNTHASE-RELATED"/>
    <property type="match status" value="1"/>
</dbReference>
<protein>
    <submittedName>
        <fullName evidence="3">Dephospho-CoA kinase-like protein</fullName>
    </submittedName>
</protein>
<keyword evidence="3" id="KW-0808">Transferase</keyword>
<keyword evidence="1" id="KW-0547">Nucleotide-binding</keyword>
<keyword evidence="2" id="KW-0067">ATP-binding</keyword>
<dbReference type="GO" id="GO:0005524">
    <property type="term" value="F:ATP binding"/>
    <property type="evidence" value="ECO:0007669"/>
    <property type="project" value="UniProtKB-KW"/>
</dbReference>
<dbReference type="GO" id="GO:0004140">
    <property type="term" value="F:dephospho-CoA kinase activity"/>
    <property type="evidence" value="ECO:0007669"/>
    <property type="project" value="InterPro"/>
</dbReference>
<dbReference type="AlphaFoldDB" id="G0S5E5"/>
<dbReference type="HAMAP" id="MF_00376">
    <property type="entry name" value="Dephospho_CoA_kinase"/>
    <property type="match status" value="1"/>
</dbReference>
<dbReference type="FunFam" id="3.40.50.300:FF:001227">
    <property type="entry name" value="Dephospho-CoA kinase CAB5"/>
    <property type="match status" value="1"/>
</dbReference>
<sequence length="276" mass="30881">MLIIGLTGSIATGKSTVSRILSQPPYSLPIIDADLLARKVVEPGTPGYRAILKHFLPTTPDLLVPVGPDMPEDGPDGKGRPINRPVLGRRVFGDGEEETKNRKVLNGIVHPAVRWEMFKAVMKAYFQGYQAVVLDVPLLFESRLDRFCGSVVVVAVSDPETQLARLRARDPHLTEEDARRRVISQGDVREKATRAETRGKGRGAVVWNDGDREDLKREVDKVVKELLGEGVTRGYSPRWWAWLLWGCPPLAAAVAAWEYNKNQKANKDWERERAKL</sequence>